<dbReference type="EMBL" id="MLBF01000014">
    <property type="protein sequence ID" value="OLN31801.1"/>
    <property type="molecule type" value="Genomic_DNA"/>
</dbReference>
<organism evidence="1 2">
    <name type="scientific">Desulfosporosinus metallidurans</name>
    <dbReference type="NCBI Taxonomy" id="1888891"/>
    <lineage>
        <taxon>Bacteria</taxon>
        <taxon>Bacillati</taxon>
        <taxon>Bacillota</taxon>
        <taxon>Clostridia</taxon>
        <taxon>Eubacteriales</taxon>
        <taxon>Desulfitobacteriaceae</taxon>
        <taxon>Desulfosporosinus</taxon>
    </lineage>
</organism>
<accession>A0A1Q8QWV5</accession>
<protein>
    <submittedName>
        <fullName evidence="1">Uncharacterized protein</fullName>
    </submittedName>
</protein>
<evidence type="ECO:0000313" key="2">
    <source>
        <dbReference type="Proteomes" id="UP000186102"/>
    </source>
</evidence>
<gene>
    <name evidence="1" type="ORF">DSOL_2297</name>
</gene>
<dbReference type="OrthoDB" id="1798560at2"/>
<name>A0A1Q8QWV5_9FIRM</name>
<reference evidence="1 2" key="1">
    <citation type="submission" date="2016-09" db="EMBL/GenBank/DDBJ databases">
        <title>Complete genome of Desulfosporosinus sp. OL.</title>
        <authorList>
            <person name="Mardanov A."/>
            <person name="Beletsky A."/>
            <person name="Panova A."/>
            <person name="Karnachuk O."/>
            <person name="Ravin N."/>
        </authorList>
    </citation>
    <scope>NUCLEOTIDE SEQUENCE [LARGE SCALE GENOMIC DNA]</scope>
    <source>
        <strain evidence="1 2">OL</strain>
    </source>
</reference>
<dbReference type="AlphaFoldDB" id="A0A1Q8QWV5"/>
<dbReference type="RefSeq" id="WP_075364922.1">
    <property type="nucleotide sequence ID" value="NZ_MLBF01000014.1"/>
</dbReference>
<sequence>MPLRGFNILNNQTMQQFMGQNQFPMRGLERFMQKRGMNFPGMIQGGGFQGLNQQGGAGNLVNTLNVQAPPKKSGGIKELFSKFSRKLK</sequence>
<proteinExistence type="predicted"/>
<comment type="caution">
    <text evidence="1">The sequence shown here is derived from an EMBL/GenBank/DDBJ whole genome shotgun (WGS) entry which is preliminary data.</text>
</comment>
<evidence type="ECO:0000313" key="1">
    <source>
        <dbReference type="EMBL" id="OLN31801.1"/>
    </source>
</evidence>
<dbReference type="Proteomes" id="UP000186102">
    <property type="component" value="Unassembled WGS sequence"/>
</dbReference>
<dbReference type="STRING" id="1888891.DSOL_2297"/>
<keyword evidence="2" id="KW-1185">Reference proteome</keyword>